<gene>
    <name evidence="1" type="ORF">SAMN05444277_103326</name>
</gene>
<keyword evidence="2" id="KW-1185">Reference proteome</keyword>
<accession>A0A1I5UIX9</accession>
<dbReference type="AlphaFoldDB" id="A0A1I5UIX9"/>
<dbReference type="EMBL" id="FOXQ01000003">
    <property type="protein sequence ID" value="SFP95251.1"/>
    <property type="molecule type" value="Genomic_DNA"/>
</dbReference>
<reference evidence="1 2" key="1">
    <citation type="submission" date="2016-10" db="EMBL/GenBank/DDBJ databases">
        <authorList>
            <person name="de Groot N.N."/>
        </authorList>
    </citation>
    <scope>NUCLEOTIDE SEQUENCE [LARGE SCALE GENOMIC DNA]</scope>
    <source>
        <strain evidence="1 2">DSM 28286</strain>
    </source>
</reference>
<protein>
    <recommendedName>
        <fullName evidence="3">Type VI secretion, VasB, ImpH, VC_A0111</fullName>
    </recommendedName>
</protein>
<name>A0A1I5UIX9_9BACT</name>
<sequence>MHSLPHTFFGNYDIDFKAEVIAAEMIEHGLNADRVMILLSGGSKRSFRSDVTLIEDELSEYDHKEYTLINTSREGIYDMLPEGLFHQPTPHKNVKTEKEIIKSIKQRRQEEVNARKFFLPFETVINCLRTQMALYENRLDKRSHYDDLVSIFADKWEIFQYLDARQSNIFILLIPILHNLRDDFNAIETILEAMFLLPVKICLQPQLPLQPANPAISVLGDSALGIDLTTGNMHLDTGEDEIHIAIHCKKNKALQLFMPGGHNEKILQLLYDYLLPVHLDVATTFELDASDKITKLADEKSFYNSVLGEDTWL</sequence>
<evidence type="ECO:0008006" key="3">
    <source>
        <dbReference type="Google" id="ProtNLM"/>
    </source>
</evidence>
<dbReference type="RefSeq" id="WP_090657065.1">
    <property type="nucleotide sequence ID" value="NZ_FOXQ01000003.1"/>
</dbReference>
<evidence type="ECO:0000313" key="2">
    <source>
        <dbReference type="Proteomes" id="UP000199031"/>
    </source>
</evidence>
<proteinExistence type="predicted"/>
<dbReference type="STRING" id="1465490.SAMN05444277_103326"/>
<evidence type="ECO:0000313" key="1">
    <source>
        <dbReference type="EMBL" id="SFP95251.1"/>
    </source>
</evidence>
<organism evidence="1 2">
    <name type="scientific">Parafilimonas terrae</name>
    <dbReference type="NCBI Taxonomy" id="1465490"/>
    <lineage>
        <taxon>Bacteria</taxon>
        <taxon>Pseudomonadati</taxon>
        <taxon>Bacteroidota</taxon>
        <taxon>Chitinophagia</taxon>
        <taxon>Chitinophagales</taxon>
        <taxon>Chitinophagaceae</taxon>
        <taxon>Parafilimonas</taxon>
    </lineage>
</organism>
<dbReference type="OrthoDB" id="1411058at2"/>
<dbReference type="Proteomes" id="UP000199031">
    <property type="component" value="Unassembled WGS sequence"/>
</dbReference>